<dbReference type="InterPro" id="IPR003495">
    <property type="entry name" value="CobW/HypB/UreG_nucleotide-bd"/>
</dbReference>
<dbReference type="Gene3D" id="3.40.50.300">
    <property type="entry name" value="P-loop containing nucleotide triphosphate hydrolases"/>
    <property type="match status" value="1"/>
</dbReference>
<keyword evidence="3" id="KW-0143">Chaperone</keyword>
<gene>
    <name evidence="8" type="ORF">E5Z56_03050</name>
</gene>
<dbReference type="AlphaFoldDB" id="A0A4P8XZS3"/>
<dbReference type="CDD" id="cd03112">
    <property type="entry name" value="CobW-like"/>
    <property type="match status" value="1"/>
</dbReference>
<keyword evidence="1" id="KW-0547">Nucleotide-binding</keyword>
<dbReference type="GO" id="GO:0000166">
    <property type="term" value="F:nucleotide binding"/>
    <property type="evidence" value="ECO:0007669"/>
    <property type="project" value="UniProtKB-KW"/>
</dbReference>
<dbReference type="SUPFAM" id="SSF90002">
    <property type="entry name" value="Hypothetical protein YjiA, C-terminal domain"/>
    <property type="match status" value="1"/>
</dbReference>
<dbReference type="SMART" id="SM00833">
    <property type="entry name" value="CobW_C"/>
    <property type="match status" value="1"/>
</dbReference>
<feature type="region of interest" description="Disordered" evidence="6">
    <location>
        <begin position="243"/>
        <end position="281"/>
    </location>
</feature>
<dbReference type="Pfam" id="PF07683">
    <property type="entry name" value="CobW_C"/>
    <property type="match status" value="1"/>
</dbReference>
<dbReference type="InterPro" id="IPR051927">
    <property type="entry name" value="Zn_Chap_cDPG_Synth"/>
</dbReference>
<evidence type="ECO:0000256" key="2">
    <source>
        <dbReference type="ARBA" id="ARBA00022801"/>
    </source>
</evidence>
<evidence type="ECO:0000259" key="7">
    <source>
        <dbReference type="SMART" id="SM00833"/>
    </source>
</evidence>
<dbReference type="InterPro" id="IPR036627">
    <property type="entry name" value="CobW-likC_sf"/>
</dbReference>
<dbReference type="PANTHER" id="PTHR43603:SF1">
    <property type="entry name" value="ZINC-REGULATED GTPASE METALLOPROTEIN ACTIVATOR 1"/>
    <property type="match status" value="1"/>
</dbReference>
<keyword evidence="9" id="KW-1185">Reference proteome</keyword>
<dbReference type="GO" id="GO:0016787">
    <property type="term" value="F:hydrolase activity"/>
    <property type="evidence" value="ECO:0007669"/>
    <property type="project" value="UniProtKB-KW"/>
</dbReference>
<evidence type="ECO:0000256" key="1">
    <source>
        <dbReference type="ARBA" id="ARBA00022741"/>
    </source>
</evidence>
<dbReference type="RefSeq" id="WP_022505788.1">
    <property type="nucleotide sequence ID" value="NZ_CP039381.1"/>
</dbReference>
<evidence type="ECO:0000313" key="8">
    <source>
        <dbReference type="EMBL" id="QCT06388.1"/>
    </source>
</evidence>
<dbReference type="InterPro" id="IPR011629">
    <property type="entry name" value="CobW-like_C"/>
</dbReference>
<feature type="compositionally biased region" description="Basic and acidic residues" evidence="6">
    <location>
        <begin position="263"/>
        <end position="281"/>
    </location>
</feature>
<comment type="similarity">
    <text evidence="4">Belongs to the SIMIBI class G3E GTPase family. ZNG1 subfamily.</text>
</comment>
<protein>
    <submittedName>
        <fullName evidence="8">GTP-binding protein</fullName>
    </submittedName>
</protein>
<comment type="catalytic activity">
    <reaction evidence="5">
        <text>GTP + H2O = GDP + phosphate + H(+)</text>
        <dbReference type="Rhea" id="RHEA:19669"/>
        <dbReference type="ChEBI" id="CHEBI:15377"/>
        <dbReference type="ChEBI" id="CHEBI:15378"/>
        <dbReference type="ChEBI" id="CHEBI:37565"/>
        <dbReference type="ChEBI" id="CHEBI:43474"/>
        <dbReference type="ChEBI" id="CHEBI:58189"/>
    </reaction>
    <physiologicalReaction direction="left-to-right" evidence="5">
        <dbReference type="Rhea" id="RHEA:19670"/>
    </physiologicalReaction>
</comment>
<dbReference type="EMBL" id="CP039381">
    <property type="protein sequence ID" value="QCT06388.1"/>
    <property type="molecule type" value="Genomic_DNA"/>
</dbReference>
<dbReference type="SUPFAM" id="SSF52540">
    <property type="entry name" value="P-loop containing nucleoside triphosphate hydrolases"/>
    <property type="match status" value="1"/>
</dbReference>
<dbReference type="PANTHER" id="PTHR43603">
    <property type="entry name" value="COBW DOMAIN-CONTAINING PROTEIN DDB_G0274527"/>
    <property type="match status" value="1"/>
</dbReference>
<sequence>MNNTRKPIPITLLTGYLGAGKTTLINHVLNNQEGYKCAVIVNDIGEVNIDAELIQKTGVVTQEDQNLVPLSNGCICCTLNVDLINQITDLCESGKYDYILIEASGICEPLPIAQSIAMLEGDEETPALCHLDNIATVVDALRLASEFGCGDDLLKKEVAEEDIENLLIQQIEFCSTIVLNKVDMVKPEQLDKVKAMIKVLQPKARIIETTYGKVAVGDILDTNSYTFEDTAESAGWAQVYDKDEEEMEEEHHHHHHHHHHHDHDHDHEHHDHDHEDHSHCDHEHGVCNCGHHHDDDEDEYGIGTFVYHSRRPFSQEKLQEFVNHWPKSVVRAKGIVWFDDQRDSVFVFEQAGVQISATEQGKWLTAFPKEQQELYLKEYPEAKKNWDDVYGDREIKLVFIGQHMDKEKITADLDKCVTQ</sequence>
<feature type="domain" description="CobW C-terminal" evidence="7">
    <location>
        <begin position="302"/>
        <end position="417"/>
    </location>
</feature>
<dbReference type="Proteomes" id="UP000301475">
    <property type="component" value="Chromosome"/>
</dbReference>
<organism evidence="8 9">
    <name type="scientific">Ruminococcus bovis</name>
    <dbReference type="NCBI Taxonomy" id="2564099"/>
    <lineage>
        <taxon>Bacteria</taxon>
        <taxon>Bacillati</taxon>
        <taxon>Bacillota</taxon>
        <taxon>Clostridia</taxon>
        <taxon>Eubacteriales</taxon>
        <taxon>Oscillospiraceae</taxon>
        <taxon>Ruminococcus</taxon>
    </lineage>
</organism>
<reference evidence="8 9" key="1">
    <citation type="submission" date="2019-04" db="EMBL/GenBank/DDBJ databases">
        <authorList>
            <person name="Embree M."/>
            <person name="Gaffney J.R."/>
        </authorList>
    </citation>
    <scope>NUCLEOTIDE SEQUENCE [LARGE SCALE GENOMIC DNA]</scope>
    <source>
        <strain evidence="8 9">JE7A12</strain>
    </source>
</reference>
<evidence type="ECO:0000256" key="5">
    <source>
        <dbReference type="ARBA" id="ARBA00049117"/>
    </source>
</evidence>
<evidence type="ECO:0000256" key="4">
    <source>
        <dbReference type="ARBA" id="ARBA00034320"/>
    </source>
</evidence>
<keyword evidence="2" id="KW-0378">Hydrolase</keyword>
<dbReference type="KEGG" id="ruj:E5Z56_03050"/>
<accession>A0A4P8XZS3</accession>
<dbReference type="InterPro" id="IPR027417">
    <property type="entry name" value="P-loop_NTPase"/>
</dbReference>
<name>A0A4P8XZS3_9FIRM</name>
<feature type="compositionally biased region" description="Basic residues" evidence="6">
    <location>
        <begin position="252"/>
        <end position="262"/>
    </location>
</feature>
<evidence type="ECO:0000256" key="6">
    <source>
        <dbReference type="SAM" id="MobiDB-lite"/>
    </source>
</evidence>
<dbReference type="OrthoDB" id="9808822at2"/>
<evidence type="ECO:0000256" key="3">
    <source>
        <dbReference type="ARBA" id="ARBA00023186"/>
    </source>
</evidence>
<proteinExistence type="inferred from homology"/>
<dbReference type="Gene3D" id="3.30.1220.10">
    <property type="entry name" value="CobW-like, C-terminal domain"/>
    <property type="match status" value="1"/>
</dbReference>
<evidence type="ECO:0000313" key="9">
    <source>
        <dbReference type="Proteomes" id="UP000301475"/>
    </source>
</evidence>
<dbReference type="Pfam" id="PF02492">
    <property type="entry name" value="cobW"/>
    <property type="match status" value="1"/>
</dbReference>